<feature type="compositionally biased region" description="Polar residues" evidence="2">
    <location>
        <begin position="143"/>
        <end position="166"/>
    </location>
</feature>
<dbReference type="Gene3D" id="1.25.40.10">
    <property type="entry name" value="Tetratricopeptide repeat domain"/>
    <property type="match status" value="3"/>
</dbReference>
<dbReference type="InterPro" id="IPR044650">
    <property type="entry name" value="SRFR1-like"/>
</dbReference>
<accession>A0A0D6R5N2</accession>
<dbReference type="InterPro" id="IPR011990">
    <property type="entry name" value="TPR-like_helical_dom_sf"/>
</dbReference>
<feature type="repeat" description="TPR" evidence="1">
    <location>
        <begin position="231"/>
        <end position="264"/>
    </location>
</feature>
<feature type="repeat" description="TPR" evidence="1">
    <location>
        <begin position="197"/>
        <end position="230"/>
    </location>
</feature>
<evidence type="ECO:0000256" key="1">
    <source>
        <dbReference type="PROSITE-ProRule" id="PRU00339"/>
    </source>
</evidence>
<dbReference type="PROSITE" id="PS50005">
    <property type="entry name" value="TPR"/>
    <property type="match status" value="6"/>
</dbReference>
<feature type="repeat" description="TPR" evidence="1">
    <location>
        <begin position="299"/>
        <end position="332"/>
    </location>
</feature>
<name>A0A0D6R5N2_ARACU</name>
<feature type="compositionally biased region" description="Low complexity" evidence="2">
    <location>
        <begin position="636"/>
        <end position="648"/>
    </location>
</feature>
<dbReference type="EMBL" id="GCKF01032417">
    <property type="protein sequence ID" value="JAG97583.1"/>
    <property type="molecule type" value="Transcribed_RNA"/>
</dbReference>
<reference evidence="3" key="1">
    <citation type="submission" date="2015-03" db="EMBL/GenBank/DDBJ databases">
        <title>A transcriptome of Araucaria cunninghamii, an australian fine timber species.</title>
        <authorList>
            <person name="Jing Yi C.J.Y."/>
            <person name="Yin San L.Y.S."/>
            <person name="Abdul Karim S.S."/>
            <person name="Wan Azmi N.N."/>
            <person name="Hercus R.R."/>
            <person name="Croft L.L."/>
        </authorList>
    </citation>
    <scope>NUCLEOTIDE SEQUENCE</scope>
    <source>
        <strain evidence="3">MI0301</strain>
        <tissue evidence="3">Leaf</tissue>
    </source>
</reference>
<dbReference type="PANTHER" id="PTHR44749">
    <property type="entry name" value="SUPPRESSOR OF RPS4-RLD 1"/>
    <property type="match status" value="1"/>
</dbReference>
<sequence>MPDEFLSKETENFSAMAVTTPPPERQALVKACVARDWSKAIRILNSILDQSCTVQDICNRAFCYSRLELHKHVIKDCDKALELDHSNLQACVLKGHALTALGKQEDALQAWKQGYEDALGQPVDLKQLLELQELLANSESDSSVVFDSQNAEPPDSSISVANSTCKSPVKPAEKAKPLQKEVSISSQVVQKPRSISLDLRLSRGIAQVNEGNYDQAIAIFNQILRDNPASPEALIGRGTAYAFQRKLETAISDFSKAIQSNPTTGEAWKRRGQARAALGDSVEAVKDLRRALEFDPKSSDILHERGMVFFKSKDYEDAVEDLSACVQLDKDNKSAYSYMGLALVSVGDYKRAFEAHEKAVELDPEFKEGWCHMAQSYQELGEYAKGVECLEKVLSMDSRFVNAYRLLGMLRHGLGNHKNAIKELSAGLEWDKSNVECLYLRASCWHAIGDYANAKKDYDAVLNLDVDSQEKFVLQCLAFYQRELALYTASKANVFFSLFDIDGDLHPMFKEAWCKRLHPKGVCEVVVRQPPLRDSLKKGRLKQQDFVMTKSKKILLEAADRIGKKIQYSCPGFLQNKRQHRMAGLAAIEIAQKVSNTWHALRESCISGGTNETKGGKRPKKKERSNMVSQNRGGACCSSSSSDTTSCSYHEEKPSSGRLTLGWQDVYSIAVKWRQASEPCDSVVWVNRLSEDFNAGFGSHTPMILGQAKIVRYYPNFKRAFSIAKALMLERKNVNNAANELVDLSDPEKLEAIKIAQTCSDLYSTVNEDFWLVIPCNSIAYEGLFVRYTVVKYMGQPT</sequence>
<dbReference type="SMART" id="SM00028">
    <property type="entry name" value="TPR"/>
    <property type="match status" value="9"/>
</dbReference>
<evidence type="ECO:0000313" key="3">
    <source>
        <dbReference type="EMBL" id="JAG97583.1"/>
    </source>
</evidence>
<feature type="repeat" description="TPR" evidence="1">
    <location>
        <begin position="265"/>
        <end position="298"/>
    </location>
</feature>
<feature type="region of interest" description="Disordered" evidence="2">
    <location>
        <begin position="143"/>
        <end position="177"/>
    </location>
</feature>
<feature type="repeat" description="TPR" evidence="1">
    <location>
        <begin position="333"/>
        <end position="366"/>
    </location>
</feature>
<dbReference type="AlphaFoldDB" id="A0A0D6R5N2"/>
<dbReference type="GO" id="GO:0045892">
    <property type="term" value="P:negative regulation of DNA-templated transcription"/>
    <property type="evidence" value="ECO:0007669"/>
    <property type="project" value="InterPro"/>
</dbReference>
<feature type="repeat" description="TPR" evidence="1">
    <location>
        <begin position="367"/>
        <end position="400"/>
    </location>
</feature>
<dbReference type="SUPFAM" id="SSF48452">
    <property type="entry name" value="TPR-like"/>
    <property type="match status" value="1"/>
</dbReference>
<feature type="region of interest" description="Disordered" evidence="2">
    <location>
        <begin position="609"/>
        <end position="656"/>
    </location>
</feature>
<dbReference type="Pfam" id="PF13432">
    <property type="entry name" value="TPR_16"/>
    <property type="match status" value="1"/>
</dbReference>
<dbReference type="PANTHER" id="PTHR44749:SF1">
    <property type="entry name" value="TETRATRICOPEPTIDE-LIKE HELICAL DOMAIN-CONTAINING PROTEIN"/>
    <property type="match status" value="1"/>
</dbReference>
<proteinExistence type="predicted"/>
<dbReference type="Pfam" id="PF13181">
    <property type="entry name" value="TPR_8"/>
    <property type="match status" value="4"/>
</dbReference>
<protein>
    <recommendedName>
        <fullName evidence="4">Suppressor of RPS4-RLD 1</fullName>
    </recommendedName>
</protein>
<evidence type="ECO:0000256" key="2">
    <source>
        <dbReference type="SAM" id="MobiDB-lite"/>
    </source>
</evidence>
<dbReference type="PROSITE" id="PS50293">
    <property type="entry name" value="TPR_REGION"/>
    <property type="match status" value="1"/>
</dbReference>
<dbReference type="InterPro" id="IPR019734">
    <property type="entry name" value="TPR_rpt"/>
</dbReference>
<keyword evidence="1" id="KW-0802">TPR repeat</keyword>
<organism evidence="3">
    <name type="scientific">Araucaria cunninghamii</name>
    <name type="common">Hoop pine</name>
    <name type="synonym">Moreton Bay pine</name>
    <dbReference type="NCBI Taxonomy" id="56994"/>
    <lineage>
        <taxon>Eukaryota</taxon>
        <taxon>Viridiplantae</taxon>
        <taxon>Streptophyta</taxon>
        <taxon>Embryophyta</taxon>
        <taxon>Tracheophyta</taxon>
        <taxon>Spermatophyta</taxon>
        <taxon>Pinopsida</taxon>
        <taxon>Pinidae</taxon>
        <taxon>Conifers II</taxon>
        <taxon>Araucariales</taxon>
        <taxon>Araucariaceae</taxon>
        <taxon>Araucaria</taxon>
    </lineage>
</organism>
<evidence type="ECO:0008006" key="4">
    <source>
        <dbReference type="Google" id="ProtNLM"/>
    </source>
</evidence>